<evidence type="ECO:0000256" key="2">
    <source>
        <dbReference type="SAM" id="Phobius"/>
    </source>
</evidence>
<protein>
    <submittedName>
        <fullName evidence="3">Uncharacterized protein</fullName>
    </submittedName>
</protein>
<organism evidence="3 4">
    <name type="scientific">Candidatus Aeolococcus gillhamiae</name>
    <dbReference type="NCBI Taxonomy" id="3127015"/>
    <lineage>
        <taxon>Bacteria</taxon>
        <taxon>Bacillati</taxon>
        <taxon>Candidatus Dormiibacterota</taxon>
        <taxon>Candidatus Dormibacteria</taxon>
        <taxon>Candidatus Aeolococcales</taxon>
        <taxon>Candidatus Aeolococcaceae</taxon>
        <taxon>Candidatus Aeolococcus</taxon>
    </lineage>
</organism>
<feature type="region of interest" description="Disordered" evidence="1">
    <location>
        <begin position="120"/>
        <end position="159"/>
    </location>
</feature>
<gene>
    <name evidence="3" type="ORF">DLM65_02960</name>
</gene>
<dbReference type="Proteomes" id="UP000248724">
    <property type="component" value="Unassembled WGS sequence"/>
</dbReference>
<sequence length="227" mass="24061">MVESCDPRDLGHIPEGAFRNDLKQFAWRAARTIIRHPGRAVLSALGLVLAHDFHLIPSLVNPVYAAASALAMGSGVVVGVIAWTGLAVVGCKLFQIHKYGVDRRWAREFGLVEAPAVSGHERAAREGPDVGEAETQPVTPRRPVPRSPTLPSRPSLGDRVRGAVDEVVHGKPVVTDSQGREHLLRLVKVPGRGPGFIRAAEVPPAAPSPLAAAMQQAARPDAPGPGD</sequence>
<keyword evidence="2" id="KW-0812">Transmembrane</keyword>
<name>A0A2W6AHB8_9BACT</name>
<evidence type="ECO:0000313" key="4">
    <source>
        <dbReference type="Proteomes" id="UP000248724"/>
    </source>
</evidence>
<evidence type="ECO:0000256" key="1">
    <source>
        <dbReference type="SAM" id="MobiDB-lite"/>
    </source>
</evidence>
<keyword evidence="2" id="KW-0472">Membrane</keyword>
<feature type="region of interest" description="Disordered" evidence="1">
    <location>
        <begin position="206"/>
        <end position="227"/>
    </location>
</feature>
<comment type="caution">
    <text evidence="3">The sequence shown here is derived from an EMBL/GenBank/DDBJ whole genome shotgun (WGS) entry which is preliminary data.</text>
</comment>
<proteinExistence type="predicted"/>
<accession>A0A2W6AHB8</accession>
<feature type="compositionally biased region" description="Low complexity" evidence="1">
    <location>
        <begin position="206"/>
        <end position="221"/>
    </location>
</feature>
<dbReference type="AlphaFoldDB" id="A0A2W6AHB8"/>
<evidence type="ECO:0000313" key="3">
    <source>
        <dbReference type="EMBL" id="PZR82914.1"/>
    </source>
</evidence>
<dbReference type="EMBL" id="QHBU01000053">
    <property type="protein sequence ID" value="PZR82914.1"/>
    <property type="molecule type" value="Genomic_DNA"/>
</dbReference>
<reference evidence="3 4" key="1">
    <citation type="journal article" date="2017" name="Nature">
        <title>Atmospheric trace gases support primary production in Antarctic desert surface soil.</title>
        <authorList>
            <person name="Ji M."/>
            <person name="Greening C."/>
            <person name="Vanwonterghem I."/>
            <person name="Carere C.R."/>
            <person name="Bay S.K."/>
            <person name="Steen J.A."/>
            <person name="Montgomery K."/>
            <person name="Lines T."/>
            <person name="Beardall J."/>
            <person name="van Dorst J."/>
            <person name="Snape I."/>
            <person name="Stott M.B."/>
            <person name="Hugenholtz P."/>
            <person name="Ferrari B.C."/>
        </authorList>
    </citation>
    <scope>NUCLEOTIDE SEQUENCE [LARGE SCALE GENOMIC DNA]</scope>
    <source>
        <strain evidence="3">RRmetagenome_bin12</strain>
    </source>
</reference>
<feature type="transmembrane region" description="Helical" evidence="2">
    <location>
        <begin position="66"/>
        <end position="94"/>
    </location>
</feature>
<keyword evidence="2" id="KW-1133">Transmembrane helix</keyword>